<accession>A0AAV5A590</accession>
<evidence type="ECO:0000313" key="4">
    <source>
        <dbReference type="Proteomes" id="UP001050691"/>
    </source>
</evidence>
<name>A0AAV5A590_9AGAM</name>
<keyword evidence="4" id="KW-1185">Reference proteome</keyword>
<dbReference type="PANTHER" id="PTHR43828:SF5">
    <property type="entry name" value="TRANSCRIPTIONAL REPRESSOR XBP1"/>
    <property type="match status" value="1"/>
</dbReference>
<dbReference type="GO" id="GO:0000981">
    <property type="term" value="F:DNA-binding transcription factor activity, RNA polymerase II-specific"/>
    <property type="evidence" value="ECO:0007669"/>
    <property type="project" value="UniProtKB-ARBA"/>
</dbReference>
<dbReference type="SUPFAM" id="SSF54616">
    <property type="entry name" value="DNA-binding domain of Mlu1-box binding protein MBP1"/>
    <property type="match status" value="1"/>
</dbReference>
<dbReference type="EMBL" id="BPWL01000003">
    <property type="protein sequence ID" value="GJJ08637.1"/>
    <property type="molecule type" value="Genomic_DNA"/>
</dbReference>
<feature type="domain" description="HTH APSES-type" evidence="2">
    <location>
        <begin position="45"/>
        <end position="157"/>
    </location>
</feature>
<feature type="region of interest" description="Disordered" evidence="1">
    <location>
        <begin position="254"/>
        <end position="281"/>
    </location>
</feature>
<dbReference type="GO" id="GO:0003677">
    <property type="term" value="F:DNA binding"/>
    <property type="evidence" value="ECO:0007669"/>
    <property type="project" value="InterPro"/>
</dbReference>
<feature type="compositionally biased region" description="Low complexity" evidence="1">
    <location>
        <begin position="439"/>
        <end position="473"/>
    </location>
</feature>
<evidence type="ECO:0000259" key="2">
    <source>
        <dbReference type="PROSITE" id="PS51299"/>
    </source>
</evidence>
<dbReference type="PROSITE" id="PS51299">
    <property type="entry name" value="HTH_APSES"/>
    <property type="match status" value="1"/>
</dbReference>
<feature type="compositionally biased region" description="Basic and acidic residues" evidence="1">
    <location>
        <begin position="495"/>
        <end position="504"/>
    </location>
</feature>
<dbReference type="InterPro" id="IPR003163">
    <property type="entry name" value="Tscrpt_reg_HTH_APSES-type"/>
</dbReference>
<organism evidence="3 4">
    <name type="scientific">Clathrus columnatus</name>
    <dbReference type="NCBI Taxonomy" id="1419009"/>
    <lineage>
        <taxon>Eukaryota</taxon>
        <taxon>Fungi</taxon>
        <taxon>Dikarya</taxon>
        <taxon>Basidiomycota</taxon>
        <taxon>Agaricomycotina</taxon>
        <taxon>Agaricomycetes</taxon>
        <taxon>Phallomycetidae</taxon>
        <taxon>Phallales</taxon>
        <taxon>Clathraceae</taxon>
        <taxon>Clathrus</taxon>
    </lineage>
</organism>
<dbReference type="GO" id="GO:0030907">
    <property type="term" value="C:MBF transcription complex"/>
    <property type="evidence" value="ECO:0007669"/>
    <property type="project" value="TreeGrafter"/>
</dbReference>
<evidence type="ECO:0000313" key="3">
    <source>
        <dbReference type="EMBL" id="GJJ08637.1"/>
    </source>
</evidence>
<sequence>MQTVSSSLALGLPQPQDEQQSTQSHSNAPRFYPFMSSKHSVTKNRYITSTDPRGYIPVYEYPLNGHWLMVDSDNGYVLWTGIWKALGNSKADIVKIVEGQPELASQLRRVRGGYLKIQGTWMPYEIALGLARRVAWTIREDLIPLFGPTFPSTCLAPDQPGFGQLLNTSPTTRRRTRRTMSHSGSVVTMPLEPGDSNNNNINSERLSSFTVSGTATLPRDHTETTGRTAEHLRNNLHLQLLPALSPPPPLPHLIPGGWQESGPLTAPSSSSSSTIRPQVIPLTPRYSPYPAGERPFLTSSNFQQTTATYYDDNNSGGDLVENVGSNLRSPPPGSILLPPIPATFHRANNSIISTSTFGQQQQDYSSPNRWSRNSNNGSFNSNLNDRRPIAAVGAALLNIQPYSLPPISALDSPGPGAGAEEGFNVLRRLRMDDSGLERNYYYNNNNNSGQTSHDSNNSTSSSTGGRTNTTTSSHRSRSPVNPSFQQPCDPARLVVTEDKTESHAHQGKAQVNSVYLPYPHGHT</sequence>
<feature type="region of interest" description="Disordered" evidence="1">
    <location>
        <begin position="161"/>
        <end position="199"/>
    </location>
</feature>
<feature type="compositionally biased region" description="Low complexity" evidence="1">
    <location>
        <begin position="365"/>
        <end position="383"/>
    </location>
</feature>
<feature type="region of interest" description="Disordered" evidence="1">
    <location>
        <begin position="437"/>
        <end position="523"/>
    </location>
</feature>
<dbReference type="AlphaFoldDB" id="A0AAV5A590"/>
<feature type="region of interest" description="Disordered" evidence="1">
    <location>
        <begin position="1"/>
        <end position="34"/>
    </location>
</feature>
<dbReference type="InterPro" id="IPR051642">
    <property type="entry name" value="SWI6-like"/>
</dbReference>
<reference evidence="3" key="1">
    <citation type="submission" date="2021-10" db="EMBL/GenBank/DDBJ databases">
        <title>De novo Genome Assembly of Clathrus columnatus (Basidiomycota, Fungi) Using Illumina and Nanopore Sequence Data.</title>
        <authorList>
            <person name="Ogiso-Tanaka E."/>
            <person name="Itagaki H."/>
            <person name="Hosoya T."/>
            <person name="Hosaka K."/>
        </authorList>
    </citation>
    <scope>NUCLEOTIDE SEQUENCE</scope>
    <source>
        <strain evidence="3">MO-923</strain>
    </source>
</reference>
<dbReference type="Gene3D" id="3.10.260.10">
    <property type="entry name" value="Transcription regulator HTH, APSES-type DNA-binding domain"/>
    <property type="match status" value="1"/>
</dbReference>
<gene>
    <name evidence="3" type="ORF">Clacol_002856</name>
</gene>
<feature type="region of interest" description="Disordered" evidence="1">
    <location>
        <begin position="358"/>
        <end position="384"/>
    </location>
</feature>
<dbReference type="Proteomes" id="UP001050691">
    <property type="component" value="Unassembled WGS sequence"/>
</dbReference>
<comment type="caution">
    <text evidence="3">The sequence shown here is derived from an EMBL/GenBank/DDBJ whole genome shotgun (WGS) entry which is preliminary data.</text>
</comment>
<dbReference type="GO" id="GO:0033309">
    <property type="term" value="C:SBF transcription complex"/>
    <property type="evidence" value="ECO:0007669"/>
    <property type="project" value="TreeGrafter"/>
</dbReference>
<dbReference type="InterPro" id="IPR036887">
    <property type="entry name" value="HTH_APSES_sf"/>
</dbReference>
<dbReference type="PANTHER" id="PTHR43828">
    <property type="entry name" value="ASPARAGINASE"/>
    <property type="match status" value="1"/>
</dbReference>
<protein>
    <recommendedName>
        <fullName evidence="2">HTH APSES-type domain-containing protein</fullName>
    </recommendedName>
</protein>
<proteinExistence type="predicted"/>
<feature type="compositionally biased region" description="Polar residues" evidence="1">
    <location>
        <begin position="16"/>
        <end position="27"/>
    </location>
</feature>
<evidence type="ECO:0000256" key="1">
    <source>
        <dbReference type="SAM" id="MobiDB-lite"/>
    </source>
</evidence>